<dbReference type="GO" id="GO:0032040">
    <property type="term" value="C:small-subunit processome"/>
    <property type="evidence" value="ECO:0007669"/>
    <property type="project" value="TreeGrafter"/>
</dbReference>
<dbReference type="InterPro" id="IPR057525">
    <property type="entry name" value="UTP20_C"/>
</dbReference>
<feature type="compositionally biased region" description="Low complexity" evidence="1">
    <location>
        <begin position="842"/>
        <end position="851"/>
    </location>
</feature>
<keyword evidence="6" id="KW-1185">Reference proteome</keyword>
<dbReference type="PANTHER" id="PTHR17695">
    <property type="entry name" value="SMALL SUBUNIT PROCESSOME COMPONENT 20 HOMOLOG"/>
    <property type="match status" value="1"/>
</dbReference>
<sequence length="2697" mass="309930">KMKPHRHKEYNRFKFQPFSERISEIDVDVFHRVGHSNEDFDDTQKTKFSQAIERWNDLNRSESYNLLCSNLKQSQLESLPQLLARKHEISQVLFKYMDDSDPLSIQAALEFVVAFAQDLQQEFYEYFPEFLRLCIKLLRTKDAEQIEWSFTCLAYLFKFLWRLIVRDIKPVFECIVLLLGDDQPPYVNDFAAESFSFVARKVKDKKFFLKMVLKNLKHKRDSIYGCSKLLFEVIKGMAGGLHSCADLFLPVYLYSLADTDISYKLLNDVLNMLFDNILEHIEPKKSTPIWTILKKTTSEFLTNYNNNKNERTVDNLNQALILCHRFIAHKNGSCIQNLTEVFEWVSEYLNYAPQLAHEHLHTLSSIVSTLCLSNIGLPSYQANALIEKVMSLKNINILVAFTEQMYTYINFELSIVQKFLSFVGELINANQEIPKSIVICLSRYLNDNSPLRSYGYDKWRINYKNTLYGRHKDSEIIGNYILKYLDNIQIGNCDADDVPCYLILLQHFCHNEKNSTKILKKLFELTTKELENADVINLFSFLNIIETIMRLKENFSDWFALNKLIPKLILLLNNKFGCCALVLEIIHVLILNLPIQINDNYIKELENKLIDLLSLPYHQVRLTSCKILVLINSPTHTQLTERNSLFKLLESVEMVPVSLNEYRSRLLRIQHLDNNDTFLNTYKTVEDASEIAVKFLLGNLHINFRPIWDPVVKLIVSHAKASKKFWPVYEKQLELSVKHDNYVIKPAEPKEEFMSDFISERYKKLNNTTERVDINNYRILLWNSMVDFGDLIESKNKDIVTHFLNFIRSEYMQSNSELANSWNIKQNSDENNLETDTDDNLNESNSEEPINSNKSLTKLLLSHLKLMSTIRNPKSIYKESEVFDVYLSLLSNKNAEIQKAAFDCLLTYKQKHVTPYKENLYKLINEKSFKAELVMFRVDSESEAILSEHRPLLMPLIMRMIYGKLLGGGGPKSGSKCSGQNRRTAIMRFLVGCEEQELIVFMQMVFRVLNCQVQFSECPLEMTRHIVNTLDLEHVLPPRRLLSSVNMCAVILKQCGALSGTDGLYYMLRVLLCVGANVKAMLMHRSSVHSGYFSTISKVRVTTIETLTTFFQHFENFSWNKNFLDSVFEVFVEPSLSKMPIECLQHPTPLMKLLVVWSQIPRYYCLLGYPINNLTPIEILVDILISDKTHGGVKKIILEVIDRLLTFDGTYNDAMDVDVPALDIPLPSLPLEYEDVLNVGSRLLYNYLPTILKYLYNELSKKKGVGLASIEMSILTRASELVRDQQSSSNLLSLLFPVLLKKATSDDMAIAPLFATVNCLVANVDDVGSLPRQLATLYGTVVGQHSRNMLLEFTKIIATKSPNSNIHCDILNDLNAWDKRHLDQPDFDRRMNALKKIKVLLDNNDMSVEFGAFVIYNCFYIFNNVNDIGLRDTASTCLKNISCYLCLKYAKQSPERTFILDSVLLPSIRNGIQGSKELVQYESISLLGHLSRKCAHVHFVFNDLQPLSNETDLEGDFFENIQHLQTYRKVKALHRFCEIMKKSYHCPRPKTIVHYLLPLANQFLCSQKYSAKNSLVDAAIDAVTTMSRILPWQQYETLLKLYLNKMRQSIDFQKQTVRIVSGILDSFHFDLSRTAERESIVVQNLTPVKKIKNISQNVTQNKEIENEKQDNVKSKMEVDDENDDDGDDNDDNDDNDDKNENNETNELILEKIHVLCPSTAIKITKAISIGLLPQLNKNLAQYSESDHSHKINRKQAEYDKEEMEMLKIPVALAVVKLLKKLPKIMLEENLQGVFMKLCTFLKSRLESVRRVTRETLQNIMVTLGTGYMSMLLNEMTALLTQGFQVHVLIYTIHAIFVSLSEHFEKGHMDSCLPYILEVIKVDLFGSSSDEKEVTKIAGKTVEARGNKSYNTLHIAAEFVTEKSLINLIMPFKEVLFSTLSFKNIRKCNESLRHIVTGLVDNKFIKTECLLEFAYGTVSQSIPALNENSKQEVKKKEVLKKPDSFIIPQEPKRTSTPFDGSVCARTNAHELVQFGLSLFQFMLKREMLKSAAFSSFVDPFVSLVMDSLKSHHIKLITLSLQCMTWLLKRDLPSVKENIKTISESLFEIIHKYATGQNCTGDNAELVMSAFKTLSTFIREVKYHRLNDDQLRQSVLYAEQELSTVEDGGCTVTTTFTLIKSLLSRKHNCPELKELMAHVAKASITCERDAVRTQARQTFYQYLMDYPIGKALNGHIQFYLSQLEYEVQNGRESALEMITLLIKTLPPDVLRNHSSAMFISLGAQMVNDTVASCRKSAAEAITIMLGRLTKNIISTLYEITLTWLQGAKIIHRQLGAQLISLFVNAEGKEFNNRVKITLPLLCKHLKRTVVLDGPGRFVRIHTPVENDQDLDHLLFQCLQTCVNIANTCPSIFTKSNLNEHIMNIATSCQELLRDDHEWVRLGALQFLKKYLSSVDVKAVALCASKKIDKEEKRFLYSNARQSVKSLCLDLVDQIIPGHEILEDLLKDTMENLLFLSDILKLVQSKKVKDDKNELSLGWLLKYLNKLVYIEVSKYPQHNTVRKTVFKYYGALSARLERSKLMSVLKIILKPLIRELSTTDDASIDNRRIAKSASIIVKKKCGPETYNENCSIIQRNLNARRALRKKASLLQVVTDPELASKRKIAKQVKKKGNKKRKMEKLKQKTIITRIKKDLDLDEYC</sequence>
<dbReference type="InterPro" id="IPR052575">
    <property type="entry name" value="SSU_processome_comp_20"/>
</dbReference>
<evidence type="ECO:0000313" key="6">
    <source>
        <dbReference type="Proteomes" id="UP000478052"/>
    </source>
</evidence>
<dbReference type="InterPro" id="IPR011989">
    <property type="entry name" value="ARM-like"/>
</dbReference>
<organism evidence="5 6">
    <name type="scientific">Aphis craccivora</name>
    <name type="common">Cowpea aphid</name>
    <dbReference type="NCBI Taxonomy" id="307492"/>
    <lineage>
        <taxon>Eukaryota</taxon>
        <taxon>Metazoa</taxon>
        <taxon>Ecdysozoa</taxon>
        <taxon>Arthropoda</taxon>
        <taxon>Hexapoda</taxon>
        <taxon>Insecta</taxon>
        <taxon>Pterygota</taxon>
        <taxon>Neoptera</taxon>
        <taxon>Paraneoptera</taxon>
        <taxon>Hemiptera</taxon>
        <taxon>Sternorrhyncha</taxon>
        <taxon>Aphidomorpha</taxon>
        <taxon>Aphidoidea</taxon>
        <taxon>Aphididae</taxon>
        <taxon>Aphidini</taxon>
        <taxon>Aphis</taxon>
        <taxon>Aphis</taxon>
    </lineage>
</organism>
<feature type="region of interest" description="Disordered" evidence="1">
    <location>
        <begin position="1660"/>
        <end position="1701"/>
    </location>
</feature>
<feature type="compositionally biased region" description="Basic and acidic residues" evidence="1">
    <location>
        <begin position="1662"/>
        <end position="1677"/>
    </location>
</feature>
<comment type="caution">
    <text evidence="5">The sequence shown here is derived from an EMBL/GenBank/DDBJ whole genome shotgun (WGS) entry which is preliminary data.</text>
</comment>
<dbReference type="InterPro" id="IPR016024">
    <property type="entry name" value="ARM-type_fold"/>
</dbReference>
<feature type="compositionally biased region" description="Acidic residues" evidence="1">
    <location>
        <begin position="1678"/>
        <end position="1697"/>
    </location>
</feature>
<evidence type="ECO:0000313" key="5">
    <source>
        <dbReference type="EMBL" id="KAF0768073.1"/>
    </source>
</evidence>
<dbReference type="EMBL" id="VUJU01000844">
    <property type="protein sequence ID" value="KAF0768073.1"/>
    <property type="molecule type" value="Genomic_DNA"/>
</dbReference>
<accession>A0A6G0ZB15</accession>
<evidence type="ECO:0000259" key="2">
    <source>
        <dbReference type="Pfam" id="PF07539"/>
    </source>
</evidence>
<evidence type="ECO:0000256" key="1">
    <source>
        <dbReference type="SAM" id="MobiDB-lite"/>
    </source>
</evidence>
<dbReference type="Pfam" id="PF23099">
    <property type="entry name" value="UTP20_C"/>
    <property type="match status" value="1"/>
</dbReference>
<dbReference type="OrthoDB" id="360653at2759"/>
<evidence type="ECO:0000259" key="3">
    <source>
        <dbReference type="Pfam" id="PF20416"/>
    </source>
</evidence>
<dbReference type="Proteomes" id="UP000478052">
    <property type="component" value="Unassembled WGS sequence"/>
</dbReference>
<feature type="region of interest" description="Disordered" evidence="1">
    <location>
        <begin position="825"/>
        <end position="851"/>
    </location>
</feature>
<dbReference type="Pfam" id="PF07539">
    <property type="entry name" value="UTP20_N"/>
    <property type="match status" value="1"/>
</dbReference>
<name>A0A6G0ZB15_APHCR</name>
<dbReference type="GO" id="GO:0030686">
    <property type="term" value="C:90S preribosome"/>
    <property type="evidence" value="ECO:0007669"/>
    <property type="project" value="TreeGrafter"/>
</dbReference>
<protein>
    <submittedName>
        <fullName evidence="5">Small subunit processome component 20</fullName>
    </submittedName>
</protein>
<evidence type="ECO:0000259" key="4">
    <source>
        <dbReference type="Pfam" id="PF23099"/>
    </source>
</evidence>
<gene>
    <name evidence="5" type="ORF">FWK35_00007113</name>
</gene>
<dbReference type="InterPro" id="IPR046523">
    <property type="entry name" value="UTP20_dom"/>
</dbReference>
<dbReference type="PANTHER" id="PTHR17695:SF11">
    <property type="entry name" value="SMALL SUBUNIT PROCESSOME COMPONENT 20 HOMOLOG"/>
    <property type="match status" value="1"/>
</dbReference>
<feature type="non-terminal residue" evidence="5">
    <location>
        <position position="1"/>
    </location>
</feature>
<feature type="domain" description="U3 small nucleolar RNA-associated protein 20" evidence="3">
    <location>
        <begin position="1759"/>
        <end position="1976"/>
    </location>
</feature>
<dbReference type="Gene3D" id="1.25.10.10">
    <property type="entry name" value="Leucine-rich Repeat Variant"/>
    <property type="match status" value="2"/>
</dbReference>
<dbReference type="InterPro" id="IPR011430">
    <property type="entry name" value="UTP20_N"/>
</dbReference>
<feature type="domain" description="U3 small nucleolar RNA-associated protein 20 N-terminal" evidence="2">
    <location>
        <begin position="857"/>
        <end position="1473"/>
    </location>
</feature>
<feature type="compositionally biased region" description="Acidic residues" evidence="1">
    <location>
        <begin position="831"/>
        <end position="841"/>
    </location>
</feature>
<dbReference type="SUPFAM" id="SSF48371">
    <property type="entry name" value="ARM repeat"/>
    <property type="match status" value="2"/>
</dbReference>
<reference evidence="5 6" key="1">
    <citation type="submission" date="2019-08" db="EMBL/GenBank/DDBJ databases">
        <title>Whole genome of Aphis craccivora.</title>
        <authorList>
            <person name="Voronova N.V."/>
            <person name="Shulinski R.S."/>
            <person name="Bandarenka Y.V."/>
            <person name="Zhorov D.G."/>
            <person name="Warner D."/>
        </authorList>
    </citation>
    <scope>NUCLEOTIDE SEQUENCE [LARGE SCALE GENOMIC DNA]</scope>
    <source>
        <strain evidence="5">180601</strain>
        <tissue evidence="5">Whole Body</tissue>
    </source>
</reference>
<proteinExistence type="predicted"/>
<feature type="domain" description="U3 small nucleolar RNA-associated protein 20 C-terminal" evidence="4">
    <location>
        <begin position="2330"/>
        <end position="2676"/>
    </location>
</feature>
<dbReference type="Pfam" id="PF20416">
    <property type="entry name" value="UTP20"/>
    <property type="match status" value="1"/>
</dbReference>